<organism evidence="1 2">
    <name type="scientific">Bacillus toyonensis</name>
    <dbReference type="NCBI Taxonomy" id="155322"/>
    <lineage>
        <taxon>Bacteria</taxon>
        <taxon>Bacillati</taxon>
        <taxon>Bacillota</taxon>
        <taxon>Bacilli</taxon>
        <taxon>Bacillales</taxon>
        <taxon>Bacillaceae</taxon>
        <taxon>Bacillus</taxon>
        <taxon>Bacillus cereus group</taxon>
    </lineage>
</organism>
<dbReference type="EMBL" id="NUSY01000030">
    <property type="protein sequence ID" value="PHE10057.1"/>
    <property type="molecule type" value="Genomic_DNA"/>
</dbReference>
<accession>A0AAP8F1C1</accession>
<reference evidence="1 2" key="1">
    <citation type="submission" date="2017-09" db="EMBL/GenBank/DDBJ databases">
        <title>Large-scale bioinformatics analysis of Bacillus genomes uncovers conserved roles of natural products in bacterial physiology.</title>
        <authorList>
            <consortium name="Agbiome Team Llc"/>
            <person name="Bleich R.M."/>
            <person name="Grubbs K.J."/>
            <person name="Santa Maria K.C."/>
            <person name="Allen S.E."/>
            <person name="Farag S."/>
            <person name="Shank E.A."/>
            <person name="Bowers A."/>
        </authorList>
    </citation>
    <scope>NUCLEOTIDE SEQUENCE [LARGE SCALE GENOMIC DNA]</scope>
    <source>
        <strain evidence="1 2">AFS042148</strain>
    </source>
</reference>
<proteinExistence type="predicted"/>
<dbReference type="AlphaFoldDB" id="A0AAP8F1C1"/>
<evidence type="ECO:0008006" key="3">
    <source>
        <dbReference type="Google" id="ProtNLM"/>
    </source>
</evidence>
<dbReference type="RefSeq" id="WP_097882024.1">
    <property type="nucleotide sequence ID" value="NZ_JBALNA010000059.1"/>
</dbReference>
<name>A0AAP8F1C1_9BACI</name>
<protein>
    <recommendedName>
        <fullName evidence="3">DUF1173 domain-containing protein</fullName>
    </recommendedName>
</protein>
<evidence type="ECO:0000313" key="1">
    <source>
        <dbReference type="EMBL" id="PHE10057.1"/>
    </source>
</evidence>
<sequence length="404" mass="47480">MKLITSRSFEIFDKKTGMLLEKKSYQSANEYYLNTLKQKQEKGIISLYCSCLNHVEMKVSKTAIPYLYPATRKKKHSINCVRSPQYEGISAYEKAWKYDEEKGEHVVRMEALIPPSKEKIGKEDVKQEEERKTKIYIEYPNSTKKGEATVFGLATKLNMMSWERIVTGKKGRLPTNSNEVSQHVFGVSKDIRLSNKSKILQEMFFEQMLRGKNISGLEVKKDVAFVYMEYLPERGRESEEIGKESLGYVVCKNAFDQEFGFYVNWEEFDIKLKSEPHSDRYILAGFVYRASKYHHRKLTLGNYCLIPISKRGLFVESNYEKVIYNELCHQKKLFVKPYLPIEGYGGFIPDFIMYEEGKKPMVGEIFGIENDELYDKRKKEKIDISKTDEFRSLYRFWNKDYSKK</sequence>
<gene>
    <name evidence="1" type="ORF">COF62_19895</name>
</gene>
<comment type="caution">
    <text evidence="1">The sequence shown here is derived from an EMBL/GenBank/DDBJ whole genome shotgun (WGS) entry which is preliminary data.</text>
</comment>
<dbReference type="Proteomes" id="UP000224044">
    <property type="component" value="Unassembled WGS sequence"/>
</dbReference>
<evidence type="ECO:0000313" key="2">
    <source>
        <dbReference type="Proteomes" id="UP000224044"/>
    </source>
</evidence>